<keyword evidence="1" id="KW-0812">Transmembrane</keyword>
<dbReference type="InterPro" id="IPR051599">
    <property type="entry name" value="Cell_Envelope_Assoc"/>
</dbReference>
<evidence type="ECO:0000313" key="3">
    <source>
        <dbReference type="EMBL" id="PXY37007.1"/>
    </source>
</evidence>
<proteinExistence type="predicted"/>
<dbReference type="PANTHER" id="PTHR30336:SF4">
    <property type="entry name" value="ENVELOPE BIOGENESIS FACTOR ELYC"/>
    <property type="match status" value="1"/>
</dbReference>
<dbReference type="InterPro" id="IPR014729">
    <property type="entry name" value="Rossmann-like_a/b/a_fold"/>
</dbReference>
<dbReference type="EMBL" id="MASU01000005">
    <property type="protein sequence ID" value="PXY37007.1"/>
    <property type="molecule type" value="Genomic_DNA"/>
</dbReference>
<dbReference type="CDD" id="cd06259">
    <property type="entry name" value="YdcF-like"/>
    <property type="match status" value="1"/>
</dbReference>
<keyword evidence="1" id="KW-1133">Transmembrane helix</keyword>
<keyword evidence="1" id="KW-0472">Membrane</keyword>
<dbReference type="GO" id="GO:0000270">
    <property type="term" value="P:peptidoglycan metabolic process"/>
    <property type="evidence" value="ECO:0007669"/>
    <property type="project" value="TreeGrafter"/>
</dbReference>
<dbReference type="OrthoDB" id="9782395at2"/>
<sequence length="332" mass="36136">MIPFAVAALFVVVFLISFLRDRRKLRNGFYLFFALFFFALGTLFLVASISERAATVLLSAVVVLVPLSVLALGVFLIGNGVTMLRREGRRPANLLSLLAGTGIVAFVPVHALIGQLDWTPLTVAASTVNGVLGYASFLFVCFLLYAVVYGRIRSRRGVDFVLVLGAGLLDGHRVPPLLAGRLDRAHRVFQAERAGGGDPVLVTSGGRGPDEDLPEARAMAEHLVAQGMPADRILLEDRSRTTWENLTFSDALMRERRAGYRCVIVTNNFHVLRAALLARKAKVNGQVVGAPTAWYFWPSATIREFVAVFLAHRGLNFTLCGLIAASQVSQAL</sequence>
<dbReference type="GO" id="GO:0043164">
    <property type="term" value="P:Gram-negative-bacterium-type cell wall biogenesis"/>
    <property type="evidence" value="ECO:0007669"/>
    <property type="project" value="TreeGrafter"/>
</dbReference>
<comment type="caution">
    <text evidence="3">The sequence shown here is derived from an EMBL/GenBank/DDBJ whole genome shotgun (WGS) entry which is preliminary data.</text>
</comment>
<feature type="transmembrane region" description="Helical" evidence="1">
    <location>
        <begin position="56"/>
        <end position="82"/>
    </location>
</feature>
<accession>A0A318LWY3</accession>
<organism evidence="3 4">
    <name type="scientific">Prauserella flavalba</name>
    <dbReference type="NCBI Taxonomy" id="1477506"/>
    <lineage>
        <taxon>Bacteria</taxon>
        <taxon>Bacillati</taxon>
        <taxon>Actinomycetota</taxon>
        <taxon>Actinomycetes</taxon>
        <taxon>Pseudonocardiales</taxon>
        <taxon>Pseudonocardiaceae</taxon>
        <taxon>Prauserella</taxon>
    </lineage>
</organism>
<feature type="transmembrane region" description="Helical" evidence="1">
    <location>
        <begin position="6"/>
        <end position="22"/>
    </location>
</feature>
<dbReference type="AlphaFoldDB" id="A0A318LWY3"/>
<feature type="domain" description="DUF218" evidence="2">
    <location>
        <begin position="159"/>
        <end position="298"/>
    </location>
</feature>
<dbReference type="Pfam" id="PF02698">
    <property type="entry name" value="DUF218"/>
    <property type="match status" value="1"/>
</dbReference>
<reference evidence="3 4" key="1">
    <citation type="submission" date="2016-07" db="EMBL/GenBank/DDBJ databases">
        <title>Draft genome sequence of Prauserella sp. YIM 121212, isolated from alkaline soil.</title>
        <authorList>
            <person name="Ruckert C."/>
            <person name="Albersmeier A."/>
            <person name="Jiang C.-L."/>
            <person name="Jiang Y."/>
            <person name="Kalinowski J."/>
            <person name="Schneider O."/>
            <person name="Winkler A."/>
            <person name="Zotchev S.B."/>
        </authorList>
    </citation>
    <scope>NUCLEOTIDE SEQUENCE [LARGE SCALE GENOMIC DNA]</scope>
    <source>
        <strain evidence="3 4">YIM 121212</strain>
    </source>
</reference>
<keyword evidence="4" id="KW-1185">Reference proteome</keyword>
<feature type="transmembrane region" description="Helical" evidence="1">
    <location>
        <begin position="94"/>
        <end position="113"/>
    </location>
</feature>
<dbReference type="Proteomes" id="UP000247892">
    <property type="component" value="Unassembled WGS sequence"/>
</dbReference>
<evidence type="ECO:0000259" key="2">
    <source>
        <dbReference type="Pfam" id="PF02698"/>
    </source>
</evidence>
<feature type="transmembrane region" description="Helical" evidence="1">
    <location>
        <begin position="29"/>
        <end position="50"/>
    </location>
</feature>
<dbReference type="InterPro" id="IPR003848">
    <property type="entry name" value="DUF218"/>
</dbReference>
<gene>
    <name evidence="3" type="ORF">BA062_15160</name>
</gene>
<dbReference type="Gene3D" id="3.40.50.620">
    <property type="entry name" value="HUPs"/>
    <property type="match status" value="1"/>
</dbReference>
<evidence type="ECO:0000313" key="4">
    <source>
        <dbReference type="Proteomes" id="UP000247892"/>
    </source>
</evidence>
<name>A0A318LWY3_9PSEU</name>
<feature type="transmembrane region" description="Helical" evidence="1">
    <location>
        <begin position="133"/>
        <end position="152"/>
    </location>
</feature>
<dbReference type="GO" id="GO:0005886">
    <property type="term" value="C:plasma membrane"/>
    <property type="evidence" value="ECO:0007669"/>
    <property type="project" value="TreeGrafter"/>
</dbReference>
<protein>
    <recommendedName>
        <fullName evidence="2">DUF218 domain-containing protein</fullName>
    </recommendedName>
</protein>
<evidence type="ECO:0000256" key="1">
    <source>
        <dbReference type="SAM" id="Phobius"/>
    </source>
</evidence>
<dbReference type="PANTHER" id="PTHR30336">
    <property type="entry name" value="INNER MEMBRANE PROTEIN, PROBABLE PERMEASE"/>
    <property type="match status" value="1"/>
</dbReference>